<dbReference type="Proteomes" id="UP001597521">
    <property type="component" value="Unassembled WGS sequence"/>
</dbReference>
<comment type="caution">
    <text evidence="2">The sequence shown here is derived from an EMBL/GenBank/DDBJ whole genome shotgun (WGS) entry which is preliminary data.</text>
</comment>
<evidence type="ECO:0000313" key="3">
    <source>
        <dbReference type="Proteomes" id="UP001597521"/>
    </source>
</evidence>
<reference evidence="3" key="1">
    <citation type="journal article" date="2019" name="Int. J. Syst. Evol. Microbiol.">
        <title>The Global Catalogue of Microorganisms (GCM) 10K type strain sequencing project: providing services to taxonomists for standard genome sequencing and annotation.</title>
        <authorList>
            <consortium name="The Broad Institute Genomics Platform"/>
            <consortium name="The Broad Institute Genome Sequencing Center for Infectious Disease"/>
            <person name="Wu L."/>
            <person name="Ma J."/>
        </authorList>
    </citation>
    <scope>NUCLEOTIDE SEQUENCE [LARGE SCALE GENOMIC DNA]</scope>
    <source>
        <strain evidence="3">CCM 7427</strain>
    </source>
</reference>
<accession>A0ABW5QM06</accession>
<dbReference type="InterPro" id="IPR002750">
    <property type="entry name" value="CobE/GbiG_C"/>
</dbReference>
<dbReference type="SUPFAM" id="SSF159664">
    <property type="entry name" value="CobE/GbiG C-terminal domain-like"/>
    <property type="match status" value="1"/>
</dbReference>
<dbReference type="InterPro" id="IPR036518">
    <property type="entry name" value="CobE/GbiG_C_sf"/>
</dbReference>
<protein>
    <submittedName>
        <fullName evidence="2">Cobalamin biosynthesis protein</fullName>
    </submittedName>
</protein>
<dbReference type="Gene3D" id="3.30.420.180">
    <property type="entry name" value="CobE/GbiG C-terminal domain"/>
    <property type="match status" value="1"/>
</dbReference>
<evidence type="ECO:0000313" key="2">
    <source>
        <dbReference type="EMBL" id="MFD2648612.1"/>
    </source>
</evidence>
<proteinExistence type="predicted"/>
<evidence type="ECO:0000259" key="1">
    <source>
        <dbReference type="Pfam" id="PF01890"/>
    </source>
</evidence>
<keyword evidence="3" id="KW-1185">Reference proteome</keyword>
<sequence>MTKSADIGRRLVAGIGCTSSAASGEVIDLICQALAQGSGELVALATVPRRANHPALRSAAAHLGVPLRVVDLPGPGVAEPVAASAGPLVLGKLKSARGTCALAAVPADFDPLLWGQPSSSAAMAASTESTSMAGP</sequence>
<dbReference type="Pfam" id="PF01890">
    <property type="entry name" value="CbiG_C"/>
    <property type="match status" value="1"/>
</dbReference>
<dbReference type="EMBL" id="JBHUNP010000001">
    <property type="protein sequence ID" value="MFD2648612.1"/>
    <property type="molecule type" value="Genomic_DNA"/>
</dbReference>
<dbReference type="RefSeq" id="WP_386833841.1">
    <property type="nucleotide sequence ID" value="NZ_JBHUNP010000001.1"/>
</dbReference>
<organism evidence="2 3">
    <name type="scientific">Devosia albogilva</name>
    <dbReference type="NCBI Taxonomy" id="429726"/>
    <lineage>
        <taxon>Bacteria</taxon>
        <taxon>Pseudomonadati</taxon>
        <taxon>Pseudomonadota</taxon>
        <taxon>Alphaproteobacteria</taxon>
        <taxon>Hyphomicrobiales</taxon>
        <taxon>Devosiaceae</taxon>
        <taxon>Devosia</taxon>
    </lineage>
</organism>
<feature type="domain" description="CobE/GbiG C-terminal" evidence="1">
    <location>
        <begin position="11"/>
        <end position="71"/>
    </location>
</feature>
<name>A0ABW5QM06_9HYPH</name>
<gene>
    <name evidence="2" type="ORF">ACFSX5_12505</name>
</gene>